<sequence length="998" mass="108027">MNGPPPLTPAHYASRGRQPRSTSDASPTRQRNTDDLLSNLTPRTVVDAFRNPSGAMKACIDSATPAEQAFALRVAVASNNIHEWLEELSAWPWPANGGSAGFEMATARRSRTPRSDSELSDDEPSEAESYMGAIARYDRRIEEIGQGLDELDIEEIKTQVLRNHIMPLSRPGTPAMDSAHARASAIAATARMDDLTALITTTTLQALPNLSKLSKLMNSWNFRIQVLRMVPAFLDHVADAEVALQSGQNVIGLGAKVGQHQPSNATLSTLSRAEFEVMKPILERKVAKAGQHLDAMLDILEGQPDTLPEKWIDRVDALEQAYGEWSVACERKIRETDLARMIREIGASAADPGQPAHDGTNGNAVASKQPIANGPSTSESGEPGLDSPTLNGSSVSQDSKAQTPVSKPVIKLHLPPAEATEYGDHGTVLDLTSPTVERQARRLHGDYAGSGKDELSQGMLDGSHHNQVVSLEGHAEAVHDQRDERLAGARLYQPDSDSDLSDNSYVYQAGLPPLPRGRRDSGISESSTIVHEPQDSFTDSFCSDQFDQGTPERLRQRYMDPDATMNDDLVTSDSPTPFRSSTRSMSVSFSDKPIITELPSFENPPSTPTKSPSIPEDDILAEEQDSPIQISTPHRDDQLRQQISEILESVPAKIRLKSEPPAFNLNPPDFKMPLARKSSRPSDAIQRTQSNMSMRSAYSSRSGTPSFILAPAYARNSRPRQQRGNQEIKVYHLSRSNGEAPIKLFIRCVGEHGERVMVRVGGGWADLGEYLKEYASHHGRRSGAAGGVDGGRVEVKDLPRTGMGMGTPPSRPTSAMDSSSPVGGSGGGSISPLKLRKTRRPTTASDNDDAAAMRRPKTPSATIVPKPSLRQLNNNNNSTTTPSPPGGSSSIRSRASSRISWDEEDSFSLGMAGPRAKQIEMSEESRAWVESVKEKVRLASGEYLLGRTPSGPVSSSSAQQAQRAISQEELVLEGGGTAPRFGEIGKVGGTKRVFRRGP</sequence>
<keyword evidence="2" id="KW-0963">Cytoplasm</keyword>
<accession>A0ABQ0G8X9</accession>
<feature type="region of interest" description="Disordered" evidence="4">
    <location>
        <begin position="779"/>
        <end position="921"/>
    </location>
</feature>
<dbReference type="InterPro" id="IPR003108">
    <property type="entry name" value="GAR_dom"/>
</dbReference>
<evidence type="ECO:0000313" key="7">
    <source>
        <dbReference type="Proteomes" id="UP001628179"/>
    </source>
</evidence>
<feature type="region of interest" description="Disordered" evidence="4">
    <location>
        <begin position="510"/>
        <end position="543"/>
    </location>
</feature>
<proteinExistence type="predicted"/>
<dbReference type="EMBL" id="BAAFSV010000002">
    <property type="protein sequence ID" value="GAB1314179.1"/>
    <property type="molecule type" value="Genomic_DNA"/>
</dbReference>
<feature type="region of interest" description="Disordered" evidence="4">
    <location>
        <begin position="674"/>
        <end position="701"/>
    </location>
</feature>
<evidence type="ECO:0000256" key="1">
    <source>
        <dbReference type="ARBA" id="ARBA00004245"/>
    </source>
</evidence>
<feature type="compositionally biased region" description="Low complexity" evidence="4">
    <location>
        <begin position="954"/>
        <end position="967"/>
    </location>
</feature>
<evidence type="ECO:0000259" key="5">
    <source>
        <dbReference type="PROSITE" id="PS51460"/>
    </source>
</evidence>
<dbReference type="GeneID" id="98175132"/>
<name>A0ABQ0G8X9_9PEZI</name>
<evidence type="ECO:0000256" key="3">
    <source>
        <dbReference type="ARBA" id="ARBA00023212"/>
    </source>
</evidence>
<comment type="subcellular location">
    <subcellularLocation>
        <location evidence="1">Cytoplasm</location>
        <location evidence="1">Cytoskeleton</location>
    </subcellularLocation>
</comment>
<feature type="compositionally biased region" description="Polar residues" evidence="4">
    <location>
        <begin position="523"/>
        <end position="543"/>
    </location>
</feature>
<evidence type="ECO:0000256" key="2">
    <source>
        <dbReference type="ARBA" id="ARBA00022490"/>
    </source>
</evidence>
<feature type="domain" description="GAR" evidence="5">
    <location>
        <begin position="702"/>
        <end position="778"/>
    </location>
</feature>
<comment type="caution">
    <text evidence="6">The sequence shown here is derived from an EMBL/GenBank/DDBJ whole genome shotgun (WGS) entry which is preliminary data.</text>
</comment>
<feature type="region of interest" description="Disordered" evidence="4">
    <location>
        <begin position="1"/>
        <end position="39"/>
    </location>
</feature>
<feature type="region of interest" description="Disordered" evidence="4">
    <location>
        <begin position="946"/>
        <end position="998"/>
    </location>
</feature>
<dbReference type="RefSeq" id="XP_070915910.1">
    <property type="nucleotide sequence ID" value="XM_071059809.1"/>
</dbReference>
<feature type="compositionally biased region" description="Polar residues" evidence="4">
    <location>
        <begin position="19"/>
        <end position="39"/>
    </location>
</feature>
<feature type="region of interest" description="Disordered" evidence="4">
    <location>
        <begin position="562"/>
        <end position="616"/>
    </location>
</feature>
<feature type="compositionally biased region" description="Polar residues" evidence="4">
    <location>
        <begin position="388"/>
        <end position="405"/>
    </location>
</feature>
<dbReference type="Pfam" id="PF02187">
    <property type="entry name" value="GAS2"/>
    <property type="match status" value="1"/>
</dbReference>
<dbReference type="PROSITE" id="PS51460">
    <property type="entry name" value="GAR"/>
    <property type="match status" value="1"/>
</dbReference>
<dbReference type="InterPro" id="IPR036534">
    <property type="entry name" value="GAR_dom_sf"/>
</dbReference>
<keyword evidence="3" id="KW-0206">Cytoskeleton</keyword>
<dbReference type="Gene3D" id="3.30.920.20">
    <property type="entry name" value="Gas2-like domain"/>
    <property type="match status" value="1"/>
</dbReference>
<dbReference type="Proteomes" id="UP001628179">
    <property type="component" value="Unassembled WGS sequence"/>
</dbReference>
<dbReference type="SUPFAM" id="SSF143575">
    <property type="entry name" value="GAS2 domain-like"/>
    <property type="match status" value="1"/>
</dbReference>
<keyword evidence="7" id="KW-1185">Reference proteome</keyword>
<feature type="compositionally biased region" description="Low complexity" evidence="4">
    <location>
        <begin position="873"/>
        <end position="899"/>
    </location>
</feature>
<protein>
    <submittedName>
        <fullName evidence="6">GAR domain-containing protein</fullName>
    </submittedName>
</protein>
<feature type="compositionally biased region" description="Low complexity" evidence="4">
    <location>
        <begin position="578"/>
        <end position="590"/>
    </location>
</feature>
<evidence type="ECO:0000256" key="4">
    <source>
        <dbReference type="SAM" id="MobiDB-lite"/>
    </source>
</evidence>
<organism evidence="6 7">
    <name type="scientific">Madurella fahalii</name>
    <dbReference type="NCBI Taxonomy" id="1157608"/>
    <lineage>
        <taxon>Eukaryota</taxon>
        <taxon>Fungi</taxon>
        <taxon>Dikarya</taxon>
        <taxon>Ascomycota</taxon>
        <taxon>Pezizomycotina</taxon>
        <taxon>Sordariomycetes</taxon>
        <taxon>Sordariomycetidae</taxon>
        <taxon>Sordariales</taxon>
        <taxon>Sordariales incertae sedis</taxon>
        <taxon>Madurella</taxon>
    </lineage>
</organism>
<feature type="region of interest" description="Disordered" evidence="4">
    <location>
        <begin position="348"/>
        <end position="409"/>
    </location>
</feature>
<gene>
    <name evidence="6" type="ORF">MFIFM68171_04389</name>
</gene>
<reference evidence="6 7" key="1">
    <citation type="submission" date="2024-09" db="EMBL/GenBank/DDBJ databases">
        <title>Itraconazole resistance in Madurella fahalii resulting from another homologue of gene encoding cytochrome P450 14-alpha sterol demethylase (CYP51).</title>
        <authorList>
            <person name="Yoshioka I."/>
            <person name="Fahal A.H."/>
            <person name="Kaneko S."/>
            <person name="Yaguchi T."/>
        </authorList>
    </citation>
    <scope>NUCLEOTIDE SEQUENCE [LARGE SCALE GENOMIC DNA]</scope>
    <source>
        <strain evidence="6 7">IFM 68171</strain>
    </source>
</reference>
<feature type="region of interest" description="Disordered" evidence="4">
    <location>
        <begin position="106"/>
        <end position="128"/>
    </location>
</feature>
<evidence type="ECO:0000313" key="6">
    <source>
        <dbReference type="EMBL" id="GAB1314179.1"/>
    </source>
</evidence>
<feature type="compositionally biased region" description="Polar residues" evidence="4">
    <location>
        <begin position="685"/>
        <end position="701"/>
    </location>
</feature>